<name>A0ABW6RVF4_9NOCA</name>
<gene>
    <name evidence="2" type="ORF">ACFYXQ_09475</name>
</gene>
<reference evidence="2 3" key="1">
    <citation type="submission" date="2024-10" db="EMBL/GenBank/DDBJ databases">
        <title>The Natural Products Discovery Center: Release of the First 8490 Sequenced Strains for Exploring Actinobacteria Biosynthetic Diversity.</title>
        <authorList>
            <person name="Kalkreuter E."/>
            <person name="Kautsar S.A."/>
            <person name="Yang D."/>
            <person name="Bader C.D."/>
            <person name="Teijaro C.N."/>
            <person name="Fluegel L."/>
            <person name="Davis C.M."/>
            <person name="Simpson J.R."/>
            <person name="Lauterbach L."/>
            <person name="Steele A.D."/>
            <person name="Gui C."/>
            <person name="Meng S."/>
            <person name="Li G."/>
            <person name="Viehrig K."/>
            <person name="Ye F."/>
            <person name="Su P."/>
            <person name="Kiefer A.F."/>
            <person name="Nichols A."/>
            <person name="Cepeda A.J."/>
            <person name="Yan W."/>
            <person name="Fan B."/>
            <person name="Jiang Y."/>
            <person name="Adhikari A."/>
            <person name="Zheng C.-J."/>
            <person name="Schuster L."/>
            <person name="Cowan T.M."/>
            <person name="Smanski M.J."/>
            <person name="Chevrette M.G."/>
            <person name="De Carvalho L.P.S."/>
            <person name="Shen B."/>
        </authorList>
    </citation>
    <scope>NUCLEOTIDE SEQUENCE [LARGE SCALE GENOMIC DNA]</scope>
    <source>
        <strain evidence="2 3">NPDC002593</strain>
    </source>
</reference>
<keyword evidence="3" id="KW-1185">Reference proteome</keyword>
<dbReference type="Pfam" id="PF12079">
    <property type="entry name" value="DUF3558"/>
    <property type="match status" value="1"/>
</dbReference>
<dbReference type="Proteomes" id="UP001601992">
    <property type="component" value="Unassembled WGS sequence"/>
</dbReference>
<dbReference type="EMBL" id="JBIAQY010000003">
    <property type="protein sequence ID" value="MFF3567993.1"/>
    <property type="molecule type" value="Genomic_DNA"/>
</dbReference>
<comment type="caution">
    <text evidence="2">The sequence shown here is derived from an EMBL/GenBank/DDBJ whole genome shotgun (WGS) entry which is preliminary data.</text>
</comment>
<dbReference type="RefSeq" id="WP_083895342.1">
    <property type="nucleotide sequence ID" value="NZ_JBIAQY010000003.1"/>
</dbReference>
<evidence type="ECO:0000313" key="3">
    <source>
        <dbReference type="Proteomes" id="UP001601992"/>
    </source>
</evidence>
<feature type="region of interest" description="Disordered" evidence="1">
    <location>
        <begin position="20"/>
        <end position="68"/>
    </location>
</feature>
<dbReference type="PROSITE" id="PS51257">
    <property type="entry name" value="PROKAR_LIPOPROTEIN"/>
    <property type="match status" value="1"/>
</dbReference>
<feature type="compositionally biased region" description="Polar residues" evidence="1">
    <location>
        <begin position="50"/>
        <end position="68"/>
    </location>
</feature>
<evidence type="ECO:0000313" key="2">
    <source>
        <dbReference type="EMBL" id="MFF3567993.1"/>
    </source>
</evidence>
<sequence length="209" mass="22298">MRVSAWVCICAAVLSATVGCTSSNSDDSSADTSGAQSASSTAETTAARPTLTNPKIQPPSQDNNQYSNGLPRVVFDPCTWVSDQAIQKAGFDPSSRHRVTDFVAEQTFLTCGFKGAQKGLRLISGNVPWDQDLQKVAGRNQPTTVNGRQAMWVSDPQFPETCEIDLRTKAGFVQVLTDLNLPGEVKETPACDGMVNTATLIEAEIGKGN</sequence>
<feature type="compositionally biased region" description="Low complexity" evidence="1">
    <location>
        <begin position="21"/>
        <end position="47"/>
    </location>
</feature>
<protein>
    <submittedName>
        <fullName evidence="2">DUF3558 family protein</fullName>
    </submittedName>
</protein>
<evidence type="ECO:0000256" key="1">
    <source>
        <dbReference type="SAM" id="MobiDB-lite"/>
    </source>
</evidence>
<dbReference type="InterPro" id="IPR024520">
    <property type="entry name" value="DUF3558"/>
</dbReference>
<organism evidence="2 3">
    <name type="scientific">Nocardia jiangxiensis</name>
    <dbReference type="NCBI Taxonomy" id="282685"/>
    <lineage>
        <taxon>Bacteria</taxon>
        <taxon>Bacillati</taxon>
        <taxon>Actinomycetota</taxon>
        <taxon>Actinomycetes</taxon>
        <taxon>Mycobacteriales</taxon>
        <taxon>Nocardiaceae</taxon>
        <taxon>Nocardia</taxon>
    </lineage>
</organism>
<accession>A0ABW6RVF4</accession>
<proteinExistence type="predicted"/>